<dbReference type="GO" id="GO:0005783">
    <property type="term" value="C:endoplasmic reticulum"/>
    <property type="evidence" value="ECO:0007669"/>
    <property type="project" value="TreeGrafter"/>
</dbReference>
<dbReference type="SMART" id="SM00702">
    <property type="entry name" value="P4Hc"/>
    <property type="match status" value="1"/>
</dbReference>
<organism evidence="8 9">
    <name type="scientific">Aulographum hederae CBS 113979</name>
    <dbReference type="NCBI Taxonomy" id="1176131"/>
    <lineage>
        <taxon>Eukaryota</taxon>
        <taxon>Fungi</taxon>
        <taxon>Dikarya</taxon>
        <taxon>Ascomycota</taxon>
        <taxon>Pezizomycotina</taxon>
        <taxon>Dothideomycetes</taxon>
        <taxon>Pleosporomycetidae</taxon>
        <taxon>Aulographales</taxon>
        <taxon>Aulographaceae</taxon>
    </lineage>
</organism>
<keyword evidence="5" id="KW-0408">Iron</keyword>
<dbReference type="GO" id="GO:0031418">
    <property type="term" value="F:L-ascorbic acid binding"/>
    <property type="evidence" value="ECO:0007669"/>
    <property type="project" value="InterPro"/>
</dbReference>
<feature type="domain" description="Fe2OG dioxygenase" evidence="7">
    <location>
        <begin position="367"/>
        <end position="498"/>
    </location>
</feature>
<dbReference type="InterPro" id="IPR044862">
    <property type="entry name" value="Pro_4_hyd_alph_FE2OG_OXY"/>
</dbReference>
<evidence type="ECO:0000313" key="8">
    <source>
        <dbReference type="EMBL" id="KAF1980868.1"/>
    </source>
</evidence>
<keyword evidence="2" id="KW-0479">Metal-binding</keyword>
<dbReference type="PROSITE" id="PS51471">
    <property type="entry name" value="FE2OG_OXY"/>
    <property type="match status" value="1"/>
</dbReference>
<feature type="compositionally biased region" description="Basic residues" evidence="6">
    <location>
        <begin position="1"/>
        <end position="11"/>
    </location>
</feature>
<evidence type="ECO:0000256" key="3">
    <source>
        <dbReference type="ARBA" id="ARBA00022964"/>
    </source>
</evidence>
<dbReference type="GO" id="GO:0005506">
    <property type="term" value="F:iron ion binding"/>
    <property type="evidence" value="ECO:0007669"/>
    <property type="project" value="InterPro"/>
</dbReference>
<keyword evidence="9" id="KW-1185">Reference proteome</keyword>
<dbReference type="EMBL" id="ML977216">
    <property type="protein sequence ID" value="KAF1980868.1"/>
    <property type="molecule type" value="Genomic_DNA"/>
</dbReference>
<keyword evidence="4" id="KW-0560">Oxidoreductase</keyword>
<dbReference type="OrthoDB" id="69177at2759"/>
<comment type="cofactor">
    <cofactor evidence="1">
        <name>L-ascorbate</name>
        <dbReference type="ChEBI" id="CHEBI:38290"/>
    </cofactor>
</comment>
<evidence type="ECO:0000256" key="4">
    <source>
        <dbReference type="ARBA" id="ARBA00023002"/>
    </source>
</evidence>
<dbReference type="Gene3D" id="2.60.120.620">
    <property type="entry name" value="q2cbj1_9rhob like domain"/>
    <property type="match status" value="1"/>
</dbReference>
<protein>
    <submittedName>
        <fullName evidence="8">Prolyl 4-hydroxylase</fullName>
    </submittedName>
</protein>
<sequence length="508" mass="55914">MSKSKAAKRKRDNGNTQAAARKKFQPPSCSMSNPSELTAASKSLSTLVSQEELEITVDTLRTLIESPAVIKSKACKELRTAVYDFKQACTTGVNAAGDTSLTGRISAALTDAKYVDALVLLAEMRVRGETPKLGTLCRWVRDVDVVSGLAMQQDGVSHPHAPTPRSSQELELLRLLDAILRVTGPTDRCSVNSLLSTDPVALQQVWNLKDESKPTIRVRESVLDGSIFEEASSAIKDRFKILESTPGPRRKPPNIHPAVLYLSDDNAVSLRSSDPPSLTLHKHPVVPSLSMIRNLLSPEECRTIIAATESVGFLPDVPLRDVETDESPVSTLSHNVYWIIDQPFHDALWDRVRPFVPELVRGRKVCGINRRFRVYRYVPGAVYRCHIDGAWPPSGVSRVPPSLESPNGLKYHYDASPSDRKQSSLFTFLMYLNDDFDGGETTFFLPSVRDGVMNAYPVKPVIGGVVLFPHGEAAGALLHEGTGVKNGAKYIIRTDVEYDSEPSEEQQL</sequence>
<reference evidence="8" key="1">
    <citation type="journal article" date="2020" name="Stud. Mycol.">
        <title>101 Dothideomycetes genomes: a test case for predicting lifestyles and emergence of pathogens.</title>
        <authorList>
            <person name="Haridas S."/>
            <person name="Albert R."/>
            <person name="Binder M."/>
            <person name="Bloem J."/>
            <person name="Labutti K."/>
            <person name="Salamov A."/>
            <person name="Andreopoulos B."/>
            <person name="Baker S."/>
            <person name="Barry K."/>
            <person name="Bills G."/>
            <person name="Bluhm B."/>
            <person name="Cannon C."/>
            <person name="Castanera R."/>
            <person name="Culley D."/>
            <person name="Daum C."/>
            <person name="Ezra D."/>
            <person name="Gonzalez J."/>
            <person name="Henrissat B."/>
            <person name="Kuo A."/>
            <person name="Liang C."/>
            <person name="Lipzen A."/>
            <person name="Lutzoni F."/>
            <person name="Magnuson J."/>
            <person name="Mondo S."/>
            <person name="Nolan M."/>
            <person name="Ohm R."/>
            <person name="Pangilinan J."/>
            <person name="Park H.-J."/>
            <person name="Ramirez L."/>
            <person name="Alfaro M."/>
            <person name="Sun H."/>
            <person name="Tritt A."/>
            <person name="Yoshinaga Y."/>
            <person name="Zwiers L.-H."/>
            <person name="Turgeon B."/>
            <person name="Goodwin S."/>
            <person name="Spatafora J."/>
            <person name="Crous P."/>
            <person name="Grigoriev I."/>
        </authorList>
    </citation>
    <scope>NUCLEOTIDE SEQUENCE</scope>
    <source>
        <strain evidence="8">CBS 113979</strain>
    </source>
</reference>
<gene>
    <name evidence="8" type="ORF">K402DRAFT_425867</name>
</gene>
<dbReference type="PANTHER" id="PTHR10869:SF247">
    <property type="entry name" value="FE2OG DIOXYGENASE DOMAIN-CONTAINING PROTEIN"/>
    <property type="match status" value="1"/>
</dbReference>
<dbReference type="FunFam" id="2.60.120.620:FF:000020">
    <property type="entry name" value="Unplaced genomic scaffold supercont2.4, whole genome shotgun sequence"/>
    <property type="match status" value="1"/>
</dbReference>
<evidence type="ECO:0000313" key="9">
    <source>
        <dbReference type="Proteomes" id="UP000800041"/>
    </source>
</evidence>
<proteinExistence type="predicted"/>
<name>A0A6G1GJG7_9PEZI</name>
<dbReference type="InterPro" id="IPR006620">
    <property type="entry name" value="Pro_4_hyd_alph"/>
</dbReference>
<evidence type="ECO:0000256" key="6">
    <source>
        <dbReference type="SAM" id="MobiDB-lite"/>
    </source>
</evidence>
<dbReference type="PANTHER" id="PTHR10869">
    <property type="entry name" value="PROLYL 4-HYDROXYLASE ALPHA SUBUNIT"/>
    <property type="match status" value="1"/>
</dbReference>
<feature type="region of interest" description="Disordered" evidence="6">
    <location>
        <begin position="1"/>
        <end position="36"/>
    </location>
</feature>
<evidence type="ECO:0000256" key="2">
    <source>
        <dbReference type="ARBA" id="ARBA00022723"/>
    </source>
</evidence>
<evidence type="ECO:0000256" key="1">
    <source>
        <dbReference type="ARBA" id="ARBA00001961"/>
    </source>
</evidence>
<dbReference type="InterPro" id="IPR005123">
    <property type="entry name" value="Oxoglu/Fe-dep_dioxygenase_dom"/>
</dbReference>
<dbReference type="AlphaFoldDB" id="A0A6G1GJG7"/>
<dbReference type="Proteomes" id="UP000800041">
    <property type="component" value="Unassembled WGS sequence"/>
</dbReference>
<dbReference type="Pfam" id="PF13640">
    <property type="entry name" value="2OG-FeII_Oxy_3"/>
    <property type="match status" value="1"/>
</dbReference>
<accession>A0A6G1GJG7</accession>
<feature type="compositionally biased region" description="Polar residues" evidence="6">
    <location>
        <begin position="27"/>
        <end position="36"/>
    </location>
</feature>
<evidence type="ECO:0000259" key="7">
    <source>
        <dbReference type="PROSITE" id="PS51471"/>
    </source>
</evidence>
<dbReference type="GO" id="GO:0004656">
    <property type="term" value="F:procollagen-proline 4-dioxygenase activity"/>
    <property type="evidence" value="ECO:0007669"/>
    <property type="project" value="TreeGrafter"/>
</dbReference>
<keyword evidence="3" id="KW-0223">Dioxygenase</keyword>
<dbReference type="InterPro" id="IPR045054">
    <property type="entry name" value="P4HA-like"/>
</dbReference>
<evidence type="ECO:0000256" key="5">
    <source>
        <dbReference type="ARBA" id="ARBA00023004"/>
    </source>
</evidence>